<accession>A0A4Y9XV48</accession>
<evidence type="ECO:0000313" key="2">
    <source>
        <dbReference type="Proteomes" id="UP000298390"/>
    </source>
</evidence>
<dbReference type="EMBL" id="SEKV01000748">
    <property type="protein sequence ID" value="TFY54016.1"/>
    <property type="molecule type" value="Genomic_DNA"/>
</dbReference>
<reference evidence="1 2" key="1">
    <citation type="submission" date="2019-01" db="EMBL/GenBank/DDBJ databases">
        <title>Genome sequencing of the rare red list fungi Fomitopsis rosea.</title>
        <authorList>
            <person name="Buettner E."/>
            <person name="Kellner H."/>
        </authorList>
    </citation>
    <scope>NUCLEOTIDE SEQUENCE [LARGE SCALE GENOMIC DNA]</scope>
    <source>
        <strain evidence="1 2">DSM 105464</strain>
    </source>
</reference>
<proteinExistence type="predicted"/>
<comment type="caution">
    <text evidence="1">The sequence shown here is derived from an EMBL/GenBank/DDBJ whole genome shotgun (WGS) entry which is preliminary data.</text>
</comment>
<dbReference type="SUPFAM" id="SSF52047">
    <property type="entry name" value="RNI-like"/>
    <property type="match status" value="1"/>
</dbReference>
<protein>
    <submittedName>
        <fullName evidence="1">Uncharacterized protein</fullName>
    </submittedName>
</protein>
<gene>
    <name evidence="1" type="ORF">EVJ58_g9112</name>
</gene>
<organism evidence="1 2">
    <name type="scientific">Rhodofomes roseus</name>
    <dbReference type="NCBI Taxonomy" id="34475"/>
    <lineage>
        <taxon>Eukaryota</taxon>
        <taxon>Fungi</taxon>
        <taxon>Dikarya</taxon>
        <taxon>Basidiomycota</taxon>
        <taxon>Agaricomycotina</taxon>
        <taxon>Agaricomycetes</taxon>
        <taxon>Polyporales</taxon>
        <taxon>Rhodofomes</taxon>
    </lineage>
</organism>
<dbReference type="AlphaFoldDB" id="A0A4Y9XV48"/>
<dbReference type="STRING" id="34475.A0A4Y9XV48"/>
<evidence type="ECO:0000313" key="1">
    <source>
        <dbReference type="EMBL" id="TFY54016.1"/>
    </source>
</evidence>
<sequence length="324" mass="36276">MPHLGSLFIEGGVWWTGMTDDGFFTRVASFASVVRLSLNDVTFPSTTVFARFVCALEQLEELYCVNIKTVKKRTGRELFLPLRHSSKLSHFTLVGSQVHDIIDFVVASGLSQRLTDLCLHVGSVDYRSFAHLDAVAYRDLFSACWSLRTLHLQLRDAAVAKTVSPDTGLGTFTCHAISGRLCRPDLHASFCVARYLDLDARHLEILHLSVEPHLYGDYHFGWIATFLSQVCSGHAVRELDITFDIQGETDEIAHDLLLVRLSDEADLSGIDRVLASTRYAGLENVEVALRVGHVESRLIKSREALWAERVHVQLRSVESQGILR</sequence>
<name>A0A4Y9XV48_9APHY</name>
<dbReference type="Proteomes" id="UP000298390">
    <property type="component" value="Unassembled WGS sequence"/>
</dbReference>